<evidence type="ECO:0000313" key="11">
    <source>
        <dbReference type="Proteomes" id="UP000070076"/>
    </source>
</evidence>
<comment type="function">
    <text evidence="7">Aminocarboxypropyltransferase that catalyzes the aminocarboxypropyl transfer on pseudouridine corresponding to position 914 in M.jannaschii 16S rRNA. It constitutes the last step in biosynthesis of the hypermodified N1-methyl-N3-(3-amino-3-carboxypropyl) pseudouridine (m1acp3-Psi).</text>
</comment>
<keyword evidence="11" id="KW-1185">Reference proteome</keyword>
<keyword evidence="3 7" id="KW-0690">Ribosome biogenesis</keyword>
<keyword evidence="5 7" id="KW-0808">Transferase</keyword>
<reference evidence="10 11" key="1">
    <citation type="journal article" date="2016" name="Sci. Rep.">
        <title>Metabolic traits of an uncultured archaeal lineage -MSBL1- from brine pools of the Red Sea.</title>
        <authorList>
            <person name="Mwirichia R."/>
            <person name="Alam I."/>
            <person name="Rashid M."/>
            <person name="Vinu M."/>
            <person name="Ba-Alawi W."/>
            <person name="Anthony Kamau A."/>
            <person name="Kamanda Ngugi D."/>
            <person name="Goker M."/>
            <person name="Klenk H.P."/>
            <person name="Bajic V."/>
            <person name="Stingl U."/>
        </authorList>
    </citation>
    <scope>NUCLEOTIDE SEQUENCE [LARGE SCALE GENOMIC DNA]</scope>
    <source>
        <strain evidence="10">SCGC-AAA261O19</strain>
    </source>
</reference>
<evidence type="ECO:0000256" key="6">
    <source>
        <dbReference type="ARBA" id="ARBA00022691"/>
    </source>
</evidence>
<evidence type="ECO:0000256" key="3">
    <source>
        <dbReference type="ARBA" id="ARBA00022517"/>
    </source>
</evidence>
<dbReference type="HAMAP" id="MF_01116">
    <property type="entry name" value="TSR3"/>
    <property type="match status" value="1"/>
</dbReference>
<dbReference type="AlphaFoldDB" id="A0A133VEQ1"/>
<feature type="domain" description="RNase L inhibitor RLI-like possible metal-binding" evidence="9">
    <location>
        <begin position="1"/>
        <end position="27"/>
    </location>
</feature>
<keyword evidence="2 7" id="KW-0963">Cytoplasm</keyword>
<sequence length="171" mass="19384">MKLFVYNALECDPEKCTAIRLEKNDKVEAFYQIRKIPREVILLDPLTEKAFSPADEEIVEQHGLLAVDCSWKNIDSIGEIRTGRESRSLPYLVAANPTHYGRPTILSTVESLAAALCILGHREKAESLLEGFKWGHTFFELNEEPLEAYSKAEDSAEIVRIQEEFLPGEMT</sequence>
<protein>
    <recommendedName>
        <fullName evidence="1 7">16S rRNA aminocarboxypropyltransferase</fullName>
        <ecNumber evidence="7">2.5.1.157</ecNumber>
    </recommendedName>
</protein>
<comment type="subcellular location">
    <subcellularLocation>
        <location evidence="7">Cytoplasm</location>
    </subcellularLocation>
</comment>
<dbReference type="InterPro" id="IPR007177">
    <property type="entry name" value="Tsr3_C"/>
</dbReference>
<dbReference type="NCBIfam" id="NF002621">
    <property type="entry name" value="PRK02287.1"/>
    <property type="match status" value="1"/>
</dbReference>
<dbReference type="GO" id="GO:0106388">
    <property type="term" value="F:rRNA small subunit aminocarboxypropyltransferase activity"/>
    <property type="evidence" value="ECO:0007669"/>
    <property type="project" value="UniProtKB-EC"/>
</dbReference>
<comment type="similarity">
    <text evidence="7">Belongs to the TDD superfamily. TSR3 family.</text>
</comment>
<comment type="caution">
    <text evidence="10">The sequence shown here is derived from an EMBL/GenBank/DDBJ whole genome shotgun (WGS) entry which is preliminary data.</text>
</comment>
<dbReference type="EMBL" id="LHYB01000007">
    <property type="protein sequence ID" value="KXB04905.1"/>
    <property type="molecule type" value="Genomic_DNA"/>
</dbReference>
<dbReference type="PANTHER" id="PTHR20426">
    <property type="entry name" value="RIBOSOME BIOGENESIS PROTEIN TSR3 HOMOLOG"/>
    <property type="match status" value="1"/>
</dbReference>
<name>A0A133VEQ1_9EURY</name>
<keyword evidence="6 7" id="KW-0949">S-adenosyl-L-methionine</keyword>
<feature type="binding site" evidence="7">
    <location>
        <position position="89"/>
    </location>
    <ligand>
        <name>S-adenosyl-L-methionine</name>
        <dbReference type="ChEBI" id="CHEBI:59789"/>
    </ligand>
</feature>
<organism evidence="10 11">
    <name type="scientific">candidate division MSBL1 archaeon SCGC-AAA261O19</name>
    <dbReference type="NCBI Taxonomy" id="1698277"/>
    <lineage>
        <taxon>Archaea</taxon>
        <taxon>Methanobacteriati</taxon>
        <taxon>Methanobacteriota</taxon>
        <taxon>candidate division MSBL1</taxon>
    </lineage>
</organism>
<proteinExistence type="inferred from homology"/>
<keyword evidence="4 7" id="KW-0698">rRNA processing</keyword>
<evidence type="ECO:0000313" key="10">
    <source>
        <dbReference type="EMBL" id="KXB04905.1"/>
    </source>
</evidence>
<evidence type="ECO:0000259" key="8">
    <source>
        <dbReference type="Pfam" id="PF04034"/>
    </source>
</evidence>
<feature type="binding site" evidence="7">
    <location>
        <position position="108"/>
    </location>
    <ligand>
        <name>S-adenosyl-L-methionine</name>
        <dbReference type="ChEBI" id="CHEBI:59789"/>
    </ligand>
</feature>
<evidence type="ECO:0000256" key="4">
    <source>
        <dbReference type="ARBA" id="ARBA00022552"/>
    </source>
</evidence>
<evidence type="ECO:0000259" key="9">
    <source>
        <dbReference type="Pfam" id="PF04068"/>
    </source>
</evidence>
<evidence type="ECO:0000256" key="5">
    <source>
        <dbReference type="ARBA" id="ARBA00022679"/>
    </source>
</evidence>
<evidence type="ECO:0000256" key="7">
    <source>
        <dbReference type="HAMAP-Rule" id="MF_01116"/>
    </source>
</evidence>
<feature type="binding site" evidence="7">
    <location>
        <position position="67"/>
    </location>
    <ligand>
        <name>S-adenosyl-L-methionine</name>
        <dbReference type="ChEBI" id="CHEBI:59789"/>
    </ligand>
</feature>
<gene>
    <name evidence="10" type="ORF">AKJ48_01045</name>
</gene>
<dbReference type="InterPro" id="IPR022968">
    <property type="entry name" value="Tsr3-like"/>
</dbReference>
<dbReference type="PANTHER" id="PTHR20426:SF0">
    <property type="entry name" value="18S RRNA AMINOCARBOXYPROPYLTRANSFERASE"/>
    <property type="match status" value="1"/>
</dbReference>
<evidence type="ECO:0000256" key="2">
    <source>
        <dbReference type="ARBA" id="ARBA00022490"/>
    </source>
</evidence>
<evidence type="ECO:0000256" key="1">
    <source>
        <dbReference type="ARBA" id="ARBA00014114"/>
    </source>
</evidence>
<comment type="caution">
    <text evidence="7">Lacks conserved residue(s) required for the propagation of feature annotation.</text>
</comment>
<accession>A0A133VEQ1</accession>
<dbReference type="EC" id="2.5.1.157" evidence="7"/>
<dbReference type="Pfam" id="PF04034">
    <property type="entry name" value="Ribo_biogen_C"/>
    <property type="match status" value="1"/>
</dbReference>
<comment type="catalytic activity">
    <reaction evidence="7">
        <text>an N(1)-methylpseudouridine in rRNA + S-adenosyl-L-methionine = N(1)-methyl-N(3)-[(3S)-3-amino-3-carboxypropyl]pseudouridine in rRNA + S-methyl-5'-thioadenosine + H(+)</text>
        <dbReference type="Rhea" id="RHEA:63296"/>
        <dbReference type="Rhea" id="RHEA-COMP:11634"/>
        <dbReference type="Rhea" id="RHEA-COMP:16310"/>
        <dbReference type="ChEBI" id="CHEBI:15378"/>
        <dbReference type="ChEBI" id="CHEBI:17509"/>
        <dbReference type="ChEBI" id="CHEBI:59789"/>
        <dbReference type="ChEBI" id="CHEBI:74890"/>
        <dbReference type="ChEBI" id="CHEBI:146234"/>
        <dbReference type="EC" id="2.5.1.157"/>
    </reaction>
</comment>
<feature type="domain" description="16S/18S rRNA aminocarboxypropyltransferase Tsr3 C-terminal" evidence="8">
    <location>
        <begin position="41"/>
        <end position="166"/>
    </location>
</feature>
<feature type="binding site" evidence="7">
    <location>
        <position position="17"/>
    </location>
    <ligand>
        <name>S-adenosyl-L-methionine</name>
        <dbReference type="ChEBI" id="CHEBI:59789"/>
    </ligand>
</feature>
<dbReference type="GO" id="GO:0000455">
    <property type="term" value="P:enzyme-directed rRNA pseudouridine synthesis"/>
    <property type="evidence" value="ECO:0007669"/>
    <property type="project" value="UniProtKB-UniRule"/>
</dbReference>
<dbReference type="Proteomes" id="UP000070076">
    <property type="component" value="Unassembled WGS sequence"/>
</dbReference>
<dbReference type="GO" id="GO:1904047">
    <property type="term" value="F:S-adenosyl-L-methionine binding"/>
    <property type="evidence" value="ECO:0007669"/>
    <property type="project" value="UniProtKB-UniRule"/>
</dbReference>
<dbReference type="GO" id="GO:0005737">
    <property type="term" value="C:cytoplasm"/>
    <property type="evidence" value="ECO:0007669"/>
    <property type="project" value="UniProtKB-SubCell"/>
</dbReference>
<dbReference type="Pfam" id="PF04068">
    <property type="entry name" value="Fer4_RLI"/>
    <property type="match status" value="1"/>
</dbReference>
<dbReference type="InterPro" id="IPR007209">
    <property type="entry name" value="RNaseL-inhib-like_metal-bd_dom"/>
</dbReference>